<dbReference type="CDD" id="cd02511">
    <property type="entry name" value="Beta4Glucosyltransferase"/>
    <property type="match status" value="1"/>
</dbReference>
<dbReference type="SUPFAM" id="SSF53448">
    <property type="entry name" value="Nucleotide-diphospho-sugar transferases"/>
    <property type="match status" value="1"/>
</dbReference>
<feature type="transmembrane region" description="Helical" evidence="1">
    <location>
        <begin position="220"/>
        <end position="239"/>
    </location>
</feature>
<organism evidence="3 4">
    <name type="scientific">Candidatus Daviesbacteria bacterium RIFCSPHIGHO2_02_FULL_43_12</name>
    <dbReference type="NCBI Taxonomy" id="1797776"/>
    <lineage>
        <taxon>Bacteria</taxon>
        <taxon>Candidatus Daviesiibacteriota</taxon>
    </lineage>
</organism>
<keyword evidence="1" id="KW-1133">Transmembrane helix</keyword>
<dbReference type="InterPro" id="IPR001173">
    <property type="entry name" value="Glyco_trans_2-like"/>
</dbReference>
<proteinExistence type="predicted"/>
<reference evidence="3 4" key="1">
    <citation type="journal article" date="2016" name="Nat. Commun.">
        <title>Thousands of microbial genomes shed light on interconnected biogeochemical processes in an aquifer system.</title>
        <authorList>
            <person name="Anantharaman K."/>
            <person name="Brown C.T."/>
            <person name="Hug L.A."/>
            <person name="Sharon I."/>
            <person name="Castelle C.J."/>
            <person name="Probst A.J."/>
            <person name="Thomas B.C."/>
            <person name="Singh A."/>
            <person name="Wilkins M.J."/>
            <person name="Karaoz U."/>
            <person name="Brodie E.L."/>
            <person name="Williams K.H."/>
            <person name="Hubbard S.S."/>
            <person name="Banfield J.F."/>
        </authorList>
    </citation>
    <scope>NUCLEOTIDE SEQUENCE [LARGE SCALE GENOMIC DNA]</scope>
</reference>
<evidence type="ECO:0000256" key="1">
    <source>
        <dbReference type="SAM" id="Phobius"/>
    </source>
</evidence>
<evidence type="ECO:0000313" key="4">
    <source>
        <dbReference type="Proteomes" id="UP000177328"/>
    </source>
</evidence>
<keyword evidence="1" id="KW-0812">Transmembrane</keyword>
<keyword evidence="1" id="KW-0472">Membrane</keyword>
<sequence>MKISVVYVVFNETEKLRKSLQSISNFAEEIVIIDIGSEPRVQDLSKEFRAKYQAHAFVPFVELIRDYSIAQTSGDWILIMDPDEELSESLKVKLREFAASNEYSVINIPRKNIFAGQWISHTNFWPDRQIRFFRRGAVSWPRIIHTYPKIEGEAYNLPAIESNALLHFGYDNFSQFLSRQRRYAKIEAQNLSTKGIRFSPLRLIWQPTREFLVRFIKHRGYLDGWWGIGLVLGLMYYRILVELHLYSLSEQK</sequence>
<dbReference type="Pfam" id="PF00535">
    <property type="entry name" value="Glycos_transf_2"/>
    <property type="match status" value="1"/>
</dbReference>
<gene>
    <name evidence="3" type="ORF">A3D25_02145</name>
</gene>
<dbReference type="EMBL" id="MFDD01000002">
    <property type="protein sequence ID" value="OGE41303.1"/>
    <property type="molecule type" value="Genomic_DNA"/>
</dbReference>
<evidence type="ECO:0000259" key="2">
    <source>
        <dbReference type="Pfam" id="PF00535"/>
    </source>
</evidence>
<dbReference type="PANTHER" id="PTHR43630:SF2">
    <property type="entry name" value="GLYCOSYLTRANSFERASE"/>
    <property type="match status" value="1"/>
</dbReference>
<name>A0A1F5KK49_9BACT</name>
<comment type="caution">
    <text evidence="3">The sequence shown here is derived from an EMBL/GenBank/DDBJ whole genome shotgun (WGS) entry which is preliminary data.</text>
</comment>
<feature type="domain" description="Glycosyltransferase 2-like" evidence="2">
    <location>
        <begin position="4"/>
        <end position="145"/>
    </location>
</feature>
<dbReference type="Gene3D" id="3.90.550.10">
    <property type="entry name" value="Spore Coat Polysaccharide Biosynthesis Protein SpsA, Chain A"/>
    <property type="match status" value="1"/>
</dbReference>
<evidence type="ECO:0000313" key="3">
    <source>
        <dbReference type="EMBL" id="OGE41303.1"/>
    </source>
</evidence>
<protein>
    <recommendedName>
        <fullName evidence="2">Glycosyltransferase 2-like domain-containing protein</fullName>
    </recommendedName>
</protein>
<dbReference type="AlphaFoldDB" id="A0A1F5KK49"/>
<dbReference type="InterPro" id="IPR029044">
    <property type="entry name" value="Nucleotide-diphossugar_trans"/>
</dbReference>
<accession>A0A1F5KK49</accession>
<dbReference type="Proteomes" id="UP000177328">
    <property type="component" value="Unassembled WGS sequence"/>
</dbReference>
<dbReference type="PANTHER" id="PTHR43630">
    <property type="entry name" value="POLY-BETA-1,6-N-ACETYL-D-GLUCOSAMINE SYNTHASE"/>
    <property type="match status" value="1"/>
</dbReference>